<keyword evidence="4" id="KW-1185">Reference proteome</keyword>
<dbReference type="EMBL" id="JAVLVT010000003">
    <property type="protein sequence ID" value="MDS1270407.1"/>
    <property type="molecule type" value="Genomic_DNA"/>
</dbReference>
<reference evidence="4" key="1">
    <citation type="submission" date="2023-07" db="EMBL/GenBank/DDBJ databases">
        <title>Novel species in the genus Lipingzhangella isolated from Sambhar Salt Lake.</title>
        <authorList>
            <person name="Jiya N."/>
            <person name="Kajale S."/>
            <person name="Sharma A."/>
        </authorList>
    </citation>
    <scope>NUCLEOTIDE SEQUENCE [LARGE SCALE GENOMIC DNA]</scope>
    <source>
        <strain evidence="4">LS1_29</strain>
    </source>
</reference>
<organism evidence="3 4">
    <name type="scientific">Lipingzhangella rawalii</name>
    <dbReference type="NCBI Taxonomy" id="2055835"/>
    <lineage>
        <taxon>Bacteria</taxon>
        <taxon>Bacillati</taxon>
        <taxon>Actinomycetota</taxon>
        <taxon>Actinomycetes</taxon>
        <taxon>Streptosporangiales</taxon>
        <taxon>Nocardiopsidaceae</taxon>
        <taxon>Lipingzhangella</taxon>
    </lineage>
</organism>
<feature type="compositionally biased region" description="Low complexity" evidence="1">
    <location>
        <begin position="184"/>
        <end position="196"/>
    </location>
</feature>
<sequence length="280" mass="27492">MSNAMRHLVGAVVGVVATPLILGGLTYLIPEFHQAFARFETATLLPLAGALLALGLLIGLGAGSRLSPLATLLPGLVLTVLGLIMTIPEFAPVMFDIPLPGQYLDGSTCVLVGGILIAAALPASQWRAANPARSGGVPPQGIAPPPPGMVPPEHGGAPAGPPSAPQPPYPGTGPQPTGPPPHHPGNAHQAPSGSGPMPAPPAGGPAAGQEQLAGPPPGPGAPVPPPVAGGPTPPPGGDRASGPYPSSTQHPGADEPHLYGTGPIPQIDPNAADPRNGPGH</sequence>
<feature type="transmembrane region" description="Helical" evidence="2">
    <location>
        <begin position="69"/>
        <end position="91"/>
    </location>
</feature>
<gene>
    <name evidence="3" type="ORF">RIF23_08880</name>
</gene>
<proteinExistence type="predicted"/>
<feature type="compositionally biased region" description="Pro residues" evidence="1">
    <location>
        <begin position="141"/>
        <end position="150"/>
    </location>
</feature>
<evidence type="ECO:0000256" key="2">
    <source>
        <dbReference type="SAM" id="Phobius"/>
    </source>
</evidence>
<keyword evidence="2" id="KW-0812">Transmembrane</keyword>
<protein>
    <submittedName>
        <fullName evidence="3">Uncharacterized protein</fullName>
    </submittedName>
</protein>
<feature type="transmembrane region" description="Helical" evidence="2">
    <location>
        <begin position="103"/>
        <end position="123"/>
    </location>
</feature>
<evidence type="ECO:0000313" key="4">
    <source>
        <dbReference type="Proteomes" id="UP001250214"/>
    </source>
</evidence>
<evidence type="ECO:0000256" key="1">
    <source>
        <dbReference type="SAM" id="MobiDB-lite"/>
    </source>
</evidence>
<feature type="transmembrane region" description="Helical" evidence="2">
    <location>
        <begin position="41"/>
        <end position="62"/>
    </location>
</feature>
<evidence type="ECO:0000313" key="3">
    <source>
        <dbReference type="EMBL" id="MDS1270407.1"/>
    </source>
</evidence>
<keyword evidence="2" id="KW-1133">Transmembrane helix</keyword>
<keyword evidence="2" id="KW-0472">Membrane</keyword>
<feature type="compositionally biased region" description="Pro residues" evidence="1">
    <location>
        <begin position="159"/>
        <end position="183"/>
    </location>
</feature>
<feature type="transmembrane region" description="Helical" evidence="2">
    <location>
        <begin position="7"/>
        <end position="29"/>
    </location>
</feature>
<feature type="region of interest" description="Disordered" evidence="1">
    <location>
        <begin position="129"/>
        <end position="280"/>
    </location>
</feature>
<dbReference type="Proteomes" id="UP001250214">
    <property type="component" value="Unassembled WGS sequence"/>
</dbReference>
<dbReference type="RefSeq" id="WP_310911917.1">
    <property type="nucleotide sequence ID" value="NZ_JAVLVT010000003.1"/>
</dbReference>
<name>A0ABU2H5W5_9ACTN</name>
<dbReference type="PRINTS" id="PR01217">
    <property type="entry name" value="PRICHEXTENSN"/>
</dbReference>
<comment type="caution">
    <text evidence="3">The sequence shown here is derived from an EMBL/GenBank/DDBJ whole genome shotgun (WGS) entry which is preliminary data.</text>
</comment>
<feature type="compositionally biased region" description="Pro residues" evidence="1">
    <location>
        <begin position="214"/>
        <end position="236"/>
    </location>
</feature>
<accession>A0ABU2H5W5</accession>